<dbReference type="AlphaFoldDB" id="A0A1G1VUN3"/>
<organism evidence="1 2">
    <name type="scientific">Candidatus Chisholmbacteria bacterium RIFCSPHIGHO2_01_FULL_52_32</name>
    <dbReference type="NCBI Taxonomy" id="1797591"/>
    <lineage>
        <taxon>Bacteria</taxon>
        <taxon>Candidatus Chisholmiibacteriota</taxon>
    </lineage>
</organism>
<proteinExistence type="predicted"/>
<accession>A0A1G1VUN3</accession>
<evidence type="ECO:0000313" key="1">
    <source>
        <dbReference type="EMBL" id="OGY19118.1"/>
    </source>
</evidence>
<gene>
    <name evidence="1" type="ORF">A2786_06300</name>
</gene>
<evidence type="ECO:0000313" key="2">
    <source>
        <dbReference type="Proteomes" id="UP000179233"/>
    </source>
</evidence>
<dbReference type="EMBL" id="MHCJ01000001">
    <property type="protein sequence ID" value="OGY19118.1"/>
    <property type="molecule type" value="Genomic_DNA"/>
</dbReference>
<dbReference type="InterPro" id="IPR041881">
    <property type="entry name" value="PqqD_sf"/>
</dbReference>
<sequence length="89" mass="10497">MIIKRNPLINSREAKDTLYVFDDKKMVLYTYSPVASFIWKISQRPISLRDIVQRVCRKYDIDSQTAKKDIELFIKGEIKTTKLFVPVND</sequence>
<protein>
    <recommendedName>
        <fullName evidence="3">PqqD family protein</fullName>
    </recommendedName>
</protein>
<dbReference type="Pfam" id="PF05402">
    <property type="entry name" value="PqqD"/>
    <property type="match status" value="1"/>
</dbReference>
<dbReference type="Proteomes" id="UP000179233">
    <property type="component" value="Unassembled WGS sequence"/>
</dbReference>
<dbReference type="Gene3D" id="1.10.10.1150">
    <property type="entry name" value="Coenzyme PQQ synthesis protein D (PqqD)"/>
    <property type="match status" value="1"/>
</dbReference>
<evidence type="ECO:0008006" key="3">
    <source>
        <dbReference type="Google" id="ProtNLM"/>
    </source>
</evidence>
<comment type="caution">
    <text evidence="1">The sequence shown here is derived from an EMBL/GenBank/DDBJ whole genome shotgun (WGS) entry which is preliminary data.</text>
</comment>
<reference evidence="1 2" key="1">
    <citation type="journal article" date="2016" name="Nat. Commun.">
        <title>Thousands of microbial genomes shed light on interconnected biogeochemical processes in an aquifer system.</title>
        <authorList>
            <person name="Anantharaman K."/>
            <person name="Brown C.T."/>
            <person name="Hug L.A."/>
            <person name="Sharon I."/>
            <person name="Castelle C.J."/>
            <person name="Probst A.J."/>
            <person name="Thomas B.C."/>
            <person name="Singh A."/>
            <person name="Wilkins M.J."/>
            <person name="Karaoz U."/>
            <person name="Brodie E.L."/>
            <person name="Williams K.H."/>
            <person name="Hubbard S.S."/>
            <person name="Banfield J.F."/>
        </authorList>
    </citation>
    <scope>NUCLEOTIDE SEQUENCE [LARGE SCALE GENOMIC DNA]</scope>
</reference>
<dbReference type="InterPro" id="IPR008792">
    <property type="entry name" value="PQQD"/>
</dbReference>
<name>A0A1G1VUN3_9BACT</name>